<dbReference type="PANTHER" id="PTHR47891">
    <property type="entry name" value="TRANSPORTER-RELATED"/>
    <property type="match status" value="1"/>
</dbReference>
<keyword evidence="5 6" id="KW-0472">Membrane</keyword>
<dbReference type="RefSeq" id="WP_056941772.1">
    <property type="nucleotide sequence ID" value="NZ_AZCX01000001.1"/>
</dbReference>
<sequence length="303" mass="34349">MIASTKRIANFDWVETTALTPDEQQTLMKQYDITDDILTYVTDKDETSNYVYDPDNNQQLLIALVPYQLKDPKQLRYIARPVGFLIHNGTLFTFNDSNLNFVTDAFAKASQDPDVATPTMFILQSLFALMDSYIPIVRLITRQRNQLDKILNREAKNTNLLSLSYLGQTLTFFTSAMQSNSSLFARIPRTHLGVNATSDEKDSLEDVTIEADQVAHMIENEAQVVDRIVATFDSIINNNMNDTMRFLTIWSLTMAVPTIVTGFYGMNVKLPLAGLHDAWLIAVALSLALIVWLLITIKLRKKR</sequence>
<evidence type="ECO:0000313" key="7">
    <source>
        <dbReference type="EMBL" id="KRK49425.1"/>
    </source>
</evidence>
<dbReference type="OrthoDB" id="9803416at2"/>
<dbReference type="InterPro" id="IPR002523">
    <property type="entry name" value="MgTranspt_CorA/ZnTranspt_ZntB"/>
</dbReference>
<dbReference type="CDD" id="cd12827">
    <property type="entry name" value="EcCorA_ZntB-like_u2"/>
    <property type="match status" value="1"/>
</dbReference>
<keyword evidence="3 6" id="KW-0812">Transmembrane</keyword>
<dbReference type="SUPFAM" id="SSF144083">
    <property type="entry name" value="Magnesium transport protein CorA, transmembrane region"/>
    <property type="match status" value="1"/>
</dbReference>
<organism evidence="7 8">
    <name type="scientific">Secundilactobacillus kimchicus JCM 15530</name>
    <dbReference type="NCBI Taxonomy" id="1302272"/>
    <lineage>
        <taxon>Bacteria</taxon>
        <taxon>Bacillati</taxon>
        <taxon>Bacillota</taxon>
        <taxon>Bacilli</taxon>
        <taxon>Lactobacillales</taxon>
        <taxon>Lactobacillaceae</taxon>
        <taxon>Secundilactobacillus</taxon>
    </lineage>
</organism>
<dbReference type="Pfam" id="PF01544">
    <property type="entry name" value="CorA"/>
    <property type="match status" value="1"/>
</dbReference>
<evidence type="ECO:0000313" key="8">
    <source>
        <dbReference type="Proteomes" id="UP000050911"/>
    </source>
</evidence>
<keyword evidence="8" id="KW-1185">Reference proteome</keyword>
<comment type="caution">
    <text evidence="7">The sequence shown here is derived from an EMBL/GenBank/DDBJ whole genome shotgun (WGS) entry which is preliminary data.</text>
</comment>
<evidence type="ECO:0000256" key="1">
    <source>
        <dbReference type="ARBA" id="ARBA00004141"/>
    </source>
</evidence>
<comment type="similarity">
    <text evidence="2">Belongs to the CorA metal ion transporter (MIT) (TC 1.A.35) family.</text>
</comment>
<evidence type="ECO:0000256" key="2">
    <source>
        <dbReference type="ARBA" id="ARBA00009765"/>
    </source>
</evidence>
<dbReference type="GO" id="GO:0046873">
    <property type="term" value="F:metal ion transmembrane transporter activity"/>
    <property type="evidence" value="ECO:0007669"/>
    <property type="project" value="InterPro"/>
</dbReference>
<dbReference type="InterPro" id="IPR047199">
    <property type="entry name" value="CorA-like"/>
</dbReference>
<dbReference type="PANTHER" id="PTHR47891:SF1">
    <property type="entry name" value="CORA-MAGNESIUM AND COBALT TRANSPORTER"/>
    <property type="match status" value="1"/>
</dbReference>
<name>A0A0R1I0E5_9LACO</name>
<gene>
    <name evidence="7" type="ORF">FC96_GL000350</name>
</gene>
<dbReference type="STRING" id="1302272.FC96_GL000350"/>
<proteinExistence type="inferred from homology"/>
<keyword evidence="4 6" id="KW-1133">Transmembrane helix</keyword>
<feature type="transmembrane region" description="Helical" evidence="6">
    <location>
        <begin position="278"/>
        <end position="297"/>
    </location>
</feature>
<dbReference type="PATRIC" id="fig|1302272.5.peg.347"/>
<dbReference type="Gene3D" id="3.30.460.20">
    <property type="entry name" value="CorA soluble domain-like"/>
    <property type="match status" value="1"/>
</dbReference>
<dbReference type="GO" id="GO:0016020">
    <property type="term" value="C:membrane"/>
    <property type="evidence" value="ECO:0007669"/>
    <property type="project" value="UniProtKB-SubCell"/>
</dbReference>
<reference evidence="7 8" key="1">
    <citation type="journal article" date="2015" name="Genome Announc.">
        <title>Expanding the biotechnology potential of lactobacilli through comparative genomics of 213 strains and associated genera.</title>
        <authorList>
            <person name="Sun Z."/>
            <person name="Harris H.M."/>
            <person name="McCann A."/>
            <person name="Guo C."/>
            <person name="Argimon S."/>
            <person name="Zhang W."/>
            <person name="Yang X."/>
            <person name="Jeffery I.B."/>
            <person name="Cooney J.C."/>
            <person name="Kagawa T.F."/>
            <person name="Liu W."/>
            <person name="Song Y."/>
            <person name="Salvetti E."/>
            <person name="Wrobel A."/>
            <person name="Rasinkangas P."/>
            <person name="Parkhill J."/>
            <person name="Rea M.C."/>
            <person name="O'Sullivan O."/>
            <person name="Ritari J."/>
            <person name="Douillard F.P."/>
            <person name="Paul Ross R."/>
            <person name="Yang R."/>
            <person name="Briner A.E."/>
            <person name="Felis G.E."/>
            <person name="de Vos W.M."/>
            <person name="Barrangou R."/>
            <person name="Klaenhammer T.R."/>
            <person name="Caufield P.W."/>
            <person name="Cui Y."/>
            <person name="Zhang H."/>
            <person name="O'Toole P.W."/>
        </authorList>
    </citation>
    <scope>NUCLEOTIDE SEQUENCE [LARGE SCALE GENOMIC DNA]</scope>
    <source>
        <strain evidence="7 8">JCM 15530</strain>
    </source>
</reference>
<dbReference type="Proteomes" id="UP000050911">
    <property type="component" value="Unassembled WGS sequence"/>
</dbReference>
<dbReference type="InterPro" id="IPR045863">
    <property type="entry name" value="CorA_TM1_TM2"/>
</dbReference>
<evidence type="ECO:0000256" key="5">
    <source>
        <dbReference type="ARBA" id="ARBA00023136"/>
    </source>
</evidence>
<comment type="subcellular location">
    <subcellularLocation>
        <location evidence="1">Membrane</location>
        <topology evidence="1">Multi-pass membrane protein</topology>
    </subcellularLocation>
</comment>
<dbReference type="AlphaFoldDB" id="A0A0R1I0E5"/>
<protein>
    <submittedName>
        <fullName evidence="7">Mg2 transporter protein CorA family protein</fullName>
    </submittedName>
</protein>
<accession>A0A0R1I0E5</accession>
<evidence type="ECO:0000256" key="4">
    <source>
        <dbReference type="ARBA" id="ARBA00022989"/>
    </source>
</evidence>
<dbReference type="Gene3D" id="1.20.58.340">
    <property type="entry name" value="Magnesium transport protein CorA, transmembrane region"/>
    <property type="match status" value="2"/>
</dbReference>
<dbReference type="InterPro" id="IPR045861">
    <property type="entry name" value="CorA_cytoplasmic_dom"/>
</dbReference>
<evidence type="ECO:0000256" key="3">
    <source>
        <dbReference type="ARBA" id="ARBA00022692"/>
    </source>
</evidence>
<evidence type="ECO:0000256" key="6">
    <source>
        <dbReference type="SAM" id="Phobius"/>
    </source>
</evidence>
<dbReference type="SUPFAM" id="SSF143865">
    <property type="entry name" value="CorA soluble domain-like"/>
    <property type="match status" value="1"/>
</dbReference>
<feature type="transmembrane region" description="Helical" evidence="6">
    <location>
        <begin position="246"/>
        <end position="266"/>
    </location>
</feature>
<dbReference type="EMBL" id="AZCX01000001">
    <property type="protein sequence ID" value="KRK49425.1"/>
    <property type="molecule type" value="Genomic_DNA"/>
</dbReference>